<name>A0A085ZKU9_9FLAO</name>
<dbReference type="eggNOG" id="COG2207">
    <property type="taxonomic scope" value="Bacteria"/>
</dbReference>
<reference evidence="5 6" key="1">
    <citation type="submission" date="2014-07" db="EMBL/GenBank/DDBJ databases">
        <title>Genome of Flavobacterium reichenbachii LMG 25512.</title>
        <authorList>
            <person name="Stropko S.J."/>
            <person name="Pipes S.E."/>
            <person name="Newman J.D."/>
        </authorList>
    </citation>
    <scope>NUCLEOTIDE SEQUENCE [LARGE SCALE GENOMIC DNA]</scope>
    <source>
        <strain evidence="5 6">LMG 25512</strain>
    </source>
</reference>
<dbReference type="InterPro" id="IPR037923">
    <property type="entry name" value="HTH-like"/>
</dbReference>
<dbReference type="InterPro" id="IPR009057">
    <property type="entry name" value="Homeodomain-like_sf"/>
</dbReference>
<evidence type="ECO:0000313" key="5">
    <source>
        <dbReference type="EMBL" id="KFF05063.1"/>
    </source>
</evidence>
<dbReference type="SUPFAM" id="SSF51215">
    <property type="entry name" value="Regulatory protein AraC"/>
    <property type="match status" value="1"/>
</dbReference>
<keyword evidence="1" id="KW-0805">Transcription regulation</keyword>
<dbReference type="Pfam" id="PF12833">
    <property type="entry name" value="HTH_18"/>
    <property type="match status" value="1"/>
</dbReference>
<accession>A0A085ZKU9</accession>
<dbReference type="PANTHER" id="PTHR43280:SF34">
    <property type="entry name" value="ARAC-FAMILY TRANSCRIPTIONAL REGULATOR"/>
    <property type="match status" value="1"/>
</dbReference>
<dbReference type="Proteomes" id="UP000028715">
    <property type="component" value="Unassembled WGS sequence"/>
</dbReference>
<dbReference type="EMBL" id="JPRL01000001">
    <property type="protein sequence ID" value="KFF05063.1"/>
    <property type="molecule type" value="Genomic_DNA"/>
</dbReference>
<keyword evidence="6" id="KW-1185">Reference proteome</keyword>
<keyword evidence="2" id="KW-0238">DNA-binding</keyword>
<dbReference type="PRINTS" id="PR00032">
    <property type="entry name" value="HTHARAC"/>
</dbReference>
<dbReference type="PANTHER" id="PTHR43280">
    <property type="entry name" value="ARAC-FAMILY TRANSCRIPTIONAL REGULATOR"/>
    <property type="match status" value="1"/>
</dbReference>
<dbReference type="SUPFAM" id="SSF46689">
    <property type="entry name" value="Homeodomain-like"/>
    <property type="match status" value="2"/>
</dbReference>
<dbReference type="Gene3D" id="1.10.10.60">
    <property type="entry name" value="Homeodomain-like"/>
    <property type="match status" value="2"/>
</dbReference>
<evidence type="ECO:0000256" key="2">
    <source>
        <dbReference type="ARBA" id="ARBA00023125"/>
    </source>
</evidence>
<dbReference type="InterPro" id="IPR020449">
    <property type="entry name" value="Tscrpt_reg_AraC-type_HTH"/>
</dbReference>
<dbReference type="GO" id="GO:0043565">
    <property type="term" value="F:sequence-specific DNA binding"/>
    <property type="evidence" value="ECO:0007669"/>
    <property type="project" value="InterPro"/>
</dbReference>
<sequence length="272" mass="31963">MKHSQRGEFYGETNKTICLEGITLTDTVYTLPKVDWHYHENAYFTFILQGNVIEGNKKEIYNCSAGDLLFHNWQEAHYNIKPDGFTRGFHLEIEKKWLDTISLDIDNLEGSLKISNPDIKLLMYKVFRTSKCHEINTEFTTQTLLFEILSKLQNSNQNNIHKNPKWVKMIDDLLHEQFAENLSLDYLSKTLDIHPVHLSRNFSKYFDCNLSEYVRKLKVEKALSLIALQKQSFTEIAHQCGFSDQSHFIRCFKEINDVNPSEYKKILLQKLM</sequence>
<dbReference type="InterPro" id="IPR018060">
    <property type="entry name" value="HTH_AraC"/>
</dbReference>
<gene>
    <name evidence="5" type="ORF">IW19_05760</name>
</gene>
<dbReference type="GO" id="GO:0003700">
    <property type="term" value="F:DNA-binding transcription factor activity"/>
    <property type="evidence" value="ECO:0007669"/>
    <property type="project" value="InterPro"/>
</dbReference>
<feature type="domain" description="HTH araC/xylS-type" evidence="4">
    <location>
        <begin position="168"/>
        <end position="266"/>
    </location>
</feature>
<dbReference type="STRING" id="362418.IW19_05760"/>
<dbReference type="InterPro" id="IPR018062">
    <property type="entry name" value="HTH_AraC-typ_CS"/>
</dbReference>
<organism evidence="5 6">
    <name type="scientific">Flavobacterium reichenbachii</name>
    <dbReference type="NCBI Taxonomy" id="362418"/>
    <lineage>
        <taxon>Bacteria</taxon>
        <taxon>Pseudomonadati</taxon>
        <taxon>Bacteroidota</taxon>
        <taxon>Flavobacteriia</taxon>
        <taxon>Flavobacteriales</taxon>
        <taxon>Flavobacteriaceae</taxon>
        <taxon>Flavobacterium</taxon>
    </lineage>
</organism>
<dbReference type="PROSITE" id="PS00041">
    <property type="entry name" value="HTH_ARAC_FAMILY_1"/>
    <property type="match status" value="1"/>
</dbReference>
<proteinExistence type="predicted"/>
<dbReference type="RefSeq" id="WP_035682096.1">
    <property type="nucleotide sequence ID" value="NZ_JPRL01000001.1"/>
</dbReference>
<evidence type="ECO:0000256" key="1">
    <source>
        <dbReference type="ARBA" id="ARBA00023015"/>
    </source>
</evidence>
<comment type="caution">
    <text evidence="5">The sequence shown here is derived from an EMBL/GenBank/DDBJ whole genome shotgun (WGS) entry which is preliminary data.</text>
</comment>
<dbReference type="AlphaFoldDB" id="A0A085ZKU9"/>
<protein>
    <submittedName>
        <fullName evidence="5">AraC family transcriptional regulator</fullName>
    </submittedName>
</protein>
<evidence type="ECO:0000256" key="3">
    <source>
        <dbReference type="ARBA" id="ARBA00023163"/>
    </source>
</evidence>
<evidence type="ECO:0000259" key="4">
    <source>
        <dbReference type="PROSITE" id="PS01124"/>
    </source>
</evidence>
<evidence type="ECO:0000313" key="6">
    <source>
        <dbReference type="Proteomes" id="UP000028715"/>
    </source>
</evidence>
<dbReference type="PROSITE" id="PS01124">
    <property type="entry name" value="HTH_ARAC_FAMILY_2"/>
    <property type="match status" value="1"/>
</dbReference>
<keyword evidence="3" id="KW-0804">Transcription</keyword>
<dbReference type="SMART" id="SM00342">
    <property type="entry name" value="HTH_ARAC"/>
    <property type="match status" value="1"/>
</dbReference>
<dbReference type="OrthoDB" id="511992at2"/>